<protein>
    <submittedName>
        <fullName evidence="1">Uncharacterized protein</fullName>
    </submittedName>
</protein>
<name>A0A1G8C6M7_9PSEU</name>
<dbReference type="AlphaFoldDB" id="A0A1G8C6M7"/>
<sequence>MFNDELLRTVRLGLVMFGHRYLELLSRISDNGPGSPGR</sequence>
<accession>A0A1G8C6M7</accession>
<evidence type="ECO:0000313" key="2">
    <source>
        <dbReference type="Proteomes" id="UP000199623"/>
    </source>
</evidence>
<organism evidence="1 2">
    <name type="scientific">Lentzea fradiae</name>
    <dbReference type="NCBI Taxonomy" id="200378"/>
    <lineage>
        <taxon>Bacteria</taxon>
        <taxon>Bacillati</taxon>
        <taxon>Actinomycetota</taxon>
        <taxon>Actinomycetes</taxon>
        <taxon>Pseudonocardiales</taxon>
        <taxon>Pseudonocardiaceae</taxon>
        <taxon>Lentzea</taxon>
    </lineage>
</organism>
<dbReference type="Proteomes" id="UP000199623">
    <property type="component" value="Unassembled WGS sequence"/>
</dbReference>
<proteinExistence type="predicted"/>
<dbReference type="EMBL" id="FNCC01000021">
    <property type="protein sequence ID" value="SDH41008.1"/>
    <property type="molecule type" value="Genomic_DNA"/>
</dbReference>
<gene>
    <name evidence="1" type="ORF">SAMN05216553_12135</name>
</gene>
<keyword evidence="2" id="KW-1185">Reference proteome</keyword>
<evidence type="ECO:0000313" key="1">
    <source>
        <dbReference type="EMBL" id="SDH41008.1"/>
    </source>
</evidence>
<reference evidence="2" key="1">
    <citation type="submission" date="2016-10" db="EMBL/GenBank/DDBJ databases">
        <authorList>
            <person name="Varghese N."/>
            <person name="Submissions S."/>
        </authorList>
    </citation>
    <scope>NUCLEOTIDE SEQUENCE [LARGE SCALE GENOMIC DNA]</scope>
    <source>
        <strain evidence="2">CGMCC 4.3506</strain>
    </source>
</reference>